<keyword evidence="1" id="KW-0800">Toxin</keyword>
<evidence type="ECO:0000256" key="1">
    <source>
        <dbReference type="RuleBase" id="RU004915"/>
    </source>
</evidence>
<evidence type="ECO:0000313" key="2">
    <source>
        <dbReference type="EMBL" id="KAF5188543.1"/>
    </source>
</evidence>
<name>A0A7J6VUK8_THATH</name>
<dbReference type="GO" id="GO:0030598">
    <property type="term" value="F:rRNA N-glycosylase activity"/>
    <property type="evidence" value="ECO:0007669"/>
    <property type="project" value="UniProtKB-EC"/>
</dbReference>
<dbReference type="Pfam" id="PF00161">
    <property type="entry name" value="RIP"/>
    <property type="match status" value="1"/>
</dbReference>
<comment type="caution">
    <text evidence="2">The sequence shown here is derived from an EMBL/GenBank/DDBJ whole genome shotgun (WGS) entry which is preliminary data.</text>
</comment>
<organism evidence="2 3">
    <name type="scientific">Thalictrum thalictroides</name>
    <name type="common">Rue-anemone</name>
    <name type="synonym">Anemone thalictroides</name>
    <dbReference type="NCBI Taxonomy" id="46969"/>
    <lineage>
        <taxon>Eukaryota</taxon>
        <taxon>Viridiplantae</taxon>
        <taxon>Streptophyta</taxon>
        <taxon>Embryophyta</taxon>
        <taxon>Tracheophyta</taxon>
        <taxon>Spermatophyta</taxon>
        <taxon>Magnoliopsida</taxon>
        <taxon>Ranunculales</taxon>
        <taxon>Ranunculaceae</taxon>
        <taxon>Thalictroideae</taxon>
        <taxon>Thalictrum</taxon>
    </lineage>
</organism>
<comment type="similarity">
    <text evidence="1">Belongs to the ribosome-inactivating protein family.</text>
</comment>
<dbReference type="SUPFAM" id="SSF56371">
    <property type="entry name" value="Ribosome inactivating proteins (RIP)"/>
    <property type="match status" value="1"/>
</dbReference>
<comment type="catalytic activity">
    <reaction evidence="1">
        <text>Endohydrolysis of the N-glycosidic bond at one specific adenosine on the 28S rRNA.</text>
        <dbReference type="EC" id="3.2.2.22"/>
    </reaction>
</comment>
<keyword evidence="3" id="KW-1185">Reference proteome</keyword>
<dbReference type="AlphaFoldDB" id="A0A7J6VUK8"/>
<keyword evidence="1" id="KW-0652">Protein synthesis inhibitor</keyword>
<gene>
    <name evidence="2" type="ORF">FRX31_021870</name>
</gene>
<dbReference type="GO" id="GO:0006952">
    <property type="term" value="P:defense response"/>
    <property type="evidence" value="ECO:0007669"/>
    <property type="project" value="UniProtKB-KW"/>
</dbReference>
<evidence type="ECO:0000313" key="3">
    <source>
        <dbReference type="Proteomes" id="UP000554482"/>
    </source>
</evidence>
<protein>
    <recommendedName>
        <fullName evidence="1">rRNA N-glycosylase</fullName>
        <ecNumber evidence="1">3.2.2.22</ecNumber>
    </recommendedName>
</protein>
<keyword evidence="1" id="KW-0611">Plant defense</keyword>
<dbReference type="EMBL" id="JABWDY010026628">
    <property type="protein sequence ID" value="KAF5188543.1"/>
    <property type="molecule type" value="Genomic_DNA"/>
</dbReference>
<dbReference type="GO" id="GO:0017148">
    <property type="term" value="P:negative regulation of translation"/>
    <property type="evidence" value="ECO:0007669"/>
    <property type="project" value="UniProtKB-KW"/>
</dbReference>
<keyword evidence="1" id="KW-0378">Hydrolase</keyword>
<proteinExistence type="inferred from homology"/>
<dbReference type="InterPro" id="IPR036041">
    <property type="entry name" value="Ribosome-inact_prot_sf"/>
</dbReference>
<reference evidence="2 3" key="1">
    <citation type="submission" date="2020-06" db="EMBL/GenBank/DDBJ databases">
        <title>Transcriptomic and genomic resources for Thalictrum thalictroides and T. hernandezii: Facilitating candidate gene discovery in an emerging model plant lineage.</title>
        <authorList>
            <person name="Arias T."/>
            <person name="Riano-Pachon D.M."/>
            <person name="Di Stilio V.S."/>
        </authorList>
    </citation>
    <scope>NUCLEOTIDE SEQUENCE [LARGE SCALE GENOMIC DNA]</scope>
    <source>
        <strain evidence="3">cv. WT478/WT964</strain>
        <tissue evidence="2">Leaves</tissue>
    </source>
</reference>
<accession>A0A7J6VUK8</accession>
<dbReference type="InterPro" id="IPR016138">
    <property type="entry name" value="Ribosome_inactivat_prot_sub1"/>
</dbReference>
<dbReference type="Proteomes" id="UP000554482">
    <property type="component" value="Unassembled WGS sequence"/>
</dbReference>
<sequence>MNPQEIKDNFHVYVRKNETEMLGLLRDKCGDEIILDLDDNEDIRNLREFLIKVKKRVTLIKDHLVDVSLLYNINQNIMIPGIFVKIKEHNIELCVSADRLYLCGFKVGVKTYEAIEKNGRRIPSSENLEFGLSYSELGVDFTIFRFGYNNIQTAARVFCDWPTIADPTYEDRKPLKTVFSILIVMLIKTIRFHEVHDHVITL</sequence>
<dbReference type="GO" id="GO:0090729">
    <property type="term" value="F:toxin activity"/>
    <property type="evidence" value="ECO:0007669"/>
    <property type="project" value="UniProtKB-KW"/>
</dbReference>
<dbReference type="InterPro" id="IPR001574">
    <property type="entry name" value="Ribosome_inactivat_prot"/>
</dbReference>
<dbReference type="Gene3D" id="3.40.420.10">
    <property type="entry name" value="Ricin (A subunit), domain 1"/>
    <property type="match status" value="1"/>
</dbReference>
<dbReference type="EC" id="3.2.2.22" evidence="1"/>